<sequence>MVKKKIDNRIRVMIENGVKLGHRTMFVIVGNKARDQVPILYDILTKASVKARPTVLWCYKNKDEAISSHGKKRAKKIQAGKIDINESDLFDAFRVATTIHGRYYKDTHTILGKTYGVCVLQDFEALTPNLMARTVETVEGGGLIILLLKTISSLKQLYTMSMDVHKRYRTEAHQNVTCRFNERLILSLADCSRCLLVNDDLTVLPLSSRTADVKPIDVASIENIQNEQLAELKESLVDAPPAGPLVSLCRTYDQAKAVAQFIDALAEKQLKPPTSLTAGRGRGKSAAMGLAIAGSIAFGYVNVYVTSPSPENLITLFEFILKGFDVLEYQEHTDYTIIRSTNPNFNKAIIRINITRNNRQTIQYISPTDAHLLNAADLLIIDEAAAIPLPMVKAMLGSYLVFMASTINGYEGTGRSLSLKLLTQLQKETNAPLPIKLEESIRYSPGDPVESWLTSLLCLDATIVQNLNSGCPPPEECQLYYVDRDALFSYHKAAETFLQRIVSICVSSHYKNSPNDLQMMSDAPAHHLFCLLGPIVKKNQLPEILVVIQVCLEGEISSQTLANSLVRGMKASGDLIPWNITEQFGDREFPKLSGARVVRIATHPNYQRMGYGKRAMKQLKHYYEGRFPIESDGLDDEQGHDNGIETIDDEEVDLLKEVITPRKKIPTLLKSLTERKPEMLDYLGTSFGLTVELLRFWKSQKFVPVYLSQKENELTGEHSCIMLCPINSSVERVETNEWLNHYFLDFRRRVLKLLGKSFSKFNVSLALSLLENKAVKMDEKALTQTTIDEIFLPHDIQRLEMYTNSQVEYKLIMDLISDLASLYFQGKMNGAHIEALHKAILLGCGLQNKSIDKMMEELNMPSNQVLAKFYDCVKKLTNYILGTMESTIESTMAKPSELNMGEHLVPLKQSLNDEFAEDVKILERQQKKELAKLKKLNLDQYAIKGTDDEWSKVLSSNKSTIVSIKSGEKRLNESADDSIMLSSAGDVSAFQKKKAKFGNGKAKKQKSRNDKG</sequence>
<evidence type="ECO:0000256" key="9">
    <source>
        <dbReference type="ARBA" id="ARBA00068357"/>
    </source>
</evidence>
<dbReference type="CDD" id="cd04301">
    <property type="entry name" value="NAT_SF"/>
    <property type="match status" value="1"/>
</dbReference>
<dbReference type="InterPro" id="IPR000182">
    <property type="entry name" value="GNAT_dom"/>
</dbReference>
<evidence type="ECO:0000256" key="8">
    <source>
        <dbReference type="ARBA" id="ARBA00023315"/>
    </source>
</evidence>
<accession>A0A182JQQ3</accession>
<keyword evidence="6 10" id="KW-0067">ATP-binding</keyword>
<dbReference type="STRING" id="43041.A0A182JQQ3"/>
<keyword evidence="8 10" id="KW-0012">Acyltransferase</keyword>
<dbReference type="EC" id="2.3.1.-" evidence="10"/>
<dbReference type="InterPro" id="IPR013562">
    <property type="entry name" value="TmcA/NAT10_N"/>
</dbReference>
<dbReference type="PANTHER" id="PTHR10925">
    <property type="entry name" value="N-ACETYLTRANSFERASE 10"/>
    <property type="match status" value="1"/>
</dbReference>
<dbReference type="Gene3D" id="3.40.50.300">
    <property type="entry name" value="P-loop containing nucleotide triphosphate hydrolases"/>
    <property type="match status" value="1"/>
</dbReference>
<comment type="caution">
    <text evidence="10">Lacks conserved residue(s) required for the propagation of feature annotation.</text>
</comment>
<keyword evidence="16" id="KW-1185">Reference proteome</keyword>
<dbReference type="GO" id="GO:0005730">
    <property type="term" value="C:nucleolus"/>
    <property type="evidence" value="ECO:0007669"/>
    <property type="project" value="UniProtKB-SubCell"/>
</dbReference>
<comment type="subcellular location">
    <subcellularLocation>
        <location evidence="1 10">Nucleus</location>
        <location evidence="1 10">Nucleolus</location>
    </subcellularLocation>
</comment>
<dbReference type="InterPro" id="IPR032672">
    <property type="entry name" value="TmcA/NAT10/Kre33"/>
</dbReference>
<evidence type="ECO:0000259" key="14">
    <source>
        <dbReference type="Pfam" id="PF13725"/>
    </source>
</evidence>
<comment type="similarity">
    <text evidence="10">Belongs to the RNA cytidine acetyltransferase family. NAT10 subfamily.</text>
</comment>
<dbReference type="InterPro" id="IPR016181">
    <property type="entry name" value="Acyl_CoA_acyltransferase"/>
</dbReference>
<comment type="catalytic activity">
    <reaction evidence="10">
        <text>a cytidine in 18S rRNA + acetyl-CoA + ATP + H2O = an N(4)-acetylcytidine in 18S rRNA + ADP + phosphate + CoA + H(+)</text>
        <dbReference type="Rhea" id="RHEA:51424"/>
        <dbReference type="Rhea" id="RHEA-COMP:13575"/>
        <dbReference type="Rhea" id="RHEA-COMP:13576"/>
        <dbReference type="ChEBI" id="CHEBI:15377"/>
        <dbReference type="ChEBI" id="CHEBI:15378"/>
        <dbReference type="ChEBI" id="CHEBI:30616"/>
        <dbReference type="ChEBI" id="CHEBI:43474"/>
        <dbReference type="ChEBI" id="CHEBI:57287"/>
        <dbReference type="ChEBI" id="CHEBI:57288"/>
        <dbReference type="ChEBI" id="CHEBI:74900"/>
        <dbReference type="ChEBI" id="CHEBI:82748"/>
        <dbReference type="ChEBI" id="CHEBI:456216"/>
    </reaction>
</comment>
<dbReference type="Gene3D" id="3.40.50.11040">
    <property type="match status" value="1"/>
</dbReference>
<proteinExistence type="inferred from homology"/>
<reference evidence="16" key="1">
    <citation type="submission" date="2013-03" db="EMBL/GenBank/DDBJ databases">
        <title>The Genome Sequence of Anopheles christyi ACHKN1017.</title>
        <authorList>
            <consortium name="The Broad Institute Genomics Platform"/>
            <person name="Neafsey D.E."/>
            <person name="Besansky N."/>
            <person name="Walker B."/>
            <person name="Young S.K."/>
            <person name="Zeng Q."/>
            <person name="Gargeya S."/>
            <person name="Fitzgerald M."/>
            <person name="Haas B."/>
            <person name="Abouelleil A."/>
            <person name="Allen A.W."/>
            <person name="Alvarado L."/>
            <person name="Arachchi H.M."/>
            <person name="Berlin A.M."/>
            <person name="Chapman S.B."/>
            <person name="Gainer-Dewar J."/>
            <person name="Goldberg J."/>
            <person name="Griggs A."/>
            <person name="Gujja S."/>
            <person name="Hansen M."/>
            <person name="Howarth C."/>
            <person name="Imamovic A."/>
            <person name="Ireland A."/>
            <person name="Larimer J."/>
            <person name="McCowan C."/>
            <person name="Murphy C."/>
            <person name="Pearson M."/>
            <person name="Poon T.W."/>
            <person name="Priest M."/>
            <person name="Roberts A."/>
            <person name="Saif S."/>
            <person name="Shea T."/>
            <person name="Sisk P."/>
            <person name="Sykes S."/>
            <person name="Wortman J."/>
            <person name="Nusbaum C."/>
            <person name="Birren B."/>
        </authorList>
    </citation>
    <scope>NUCLEOTIDE SEQUENCE [LARGE SCALE GENOMIC DNA]</scope>
    <source>
        <strain evidence="16">ACHKN1017</strain>
    </source>
</reference>
<dbReference type="PANTHER" id="PTHR10925:SF5">
    <property type="entry name" value="RNA CYTIDINE ACETYLTRANSFERASE"/>
    <property type="match status" value="1"/>
</dbReference>
<evidence type="ECO:0000313" key="15">
    <source>
        <dbReference type="EnsemblMetazoa" id="ACHR000836-PA"/>
    </source>
</evidence>
<evidence type="ECO:0000313" key="16">
    <source>
        <dbReference type="Proteomes" id="UP000075881"/>
    </source>
</evidence>
<dbReference type="GO" id="GO:1904812">
    <property type="term" value="P:rRNA acetylation involved in maturation of SSU-rRNA"/>
    <property type="evidence" value="ECO:0007669"/>
    <property type="project" value="InterPro"/>
</dbReference>
<dbReference type="Pfam" id="PF13718">
    <property type="entry name" value="GNAT_acetyltr_2"/>
    <property type="match status" value="1"/>
</dbReference>
<dbReference type="HAMAP" id="MF_03211">
    <property type="entry name" value="RNA_acetyltr_Nat10"/>
    <property type="match status" value="1"/>
</dbReference>
<dbReference type="InterPro" id="IPR027417">
    <property type="entry name" value="P-loop_NTPase"/>
</dbReference>
<evidence type="ECO:0000259" key="12">
    <source>
        <dbReference type="Pfam" id="PF08351"/>
    </source>
</evidence>
<dbReference type="GO" id="GO:0051392">
    <property type="term" value="F:tRNA cytidine N4-acetyltransferase activity"/>
    <property type="evidence" value="ECO:0007669"/>
    <property type="project" value="RHEA"/>
</dbReference>
<dbReference type="EnsemblMetazoa" id="ACHR000836-RA">
    <property type="protein sequence ID" value="ACHR000836-PA"/>
    <property type="gene ID" value="ACHR000836"/>
</dbReference>
<keyword evidence="7 10" id="KW-0539">Nucleus</keyword>
<feature type="domain" description="TcmA/NAT10 helicase" evidence="11">
    <location>
        <begin position="276"/>
        <end position="460"/>
    </location>
</feature>
<comment type="catalytic activity">
    <reaction evidence="10">
        <text>a cytidine in tRNA + acetyl-CoA + ATP + H2O = an N(4)-acetylcytidine in tRNA + ADP + phosphate + CoA + H(+)</text>
        <dbReference type="Rhea" id="RHEA:53876"/>
        <dbReference type="Rhea" id="RHEA-COMP:13670"/>
        <dbReference type="Rhea" id="RHEA-COMP:13671"/>
        <dbReference type="ChEBI" id="CHEBI:15377"/>
        <dbReference type="ChEBI" id="CHEBI:15378"/>
        <dbReference type="ChEBI" id="CHEBI:30616"/>
        <dbReference type="ChEBI" id="CHEBI:43474"/>
        <dbReference type="ChEBI" id="CHEBI:57287"/>
        <dbReference type="ChEBI" id="CHEBI:57288"/>
        <dbReference type="ChEBI" id="CHEBI:74900"/>
        <dbReference type="ChEBI" id="CHEBI:82748"/>
        <dbReference type="ChEBI" id="CHEBI:456216"/>
    </reaction>
</comment>
<feature type="domain" description="Possible tRNA binding" evidence="14">
    <location>
        <begin position="738"/>
        <end position="953"/>
    </location>
</feature>
<dbReference type="InterPro" id="IPR027992">
    <property type="entry name" value="tRNA_bind_dom"/>
</dbReference>
<keyword evidence="3 10" id="KW-0808">Transferase</keyword>
<keyword evidence="5 10" id="KW-0547">Nucleotide-binding</keyword>
<dbReference type="Pfam" id="PF05127">
    <property type="entry name" value="NAT10_TcmA_helicase"/>
    <property type="match status" value="1"/>
</dbReference>
<reference evidence="15" key="2">
    <citation type="submission" date="2020-05" db="UniProtKB">
        <authorList>
            <consortium name="EnsemblMetazoa"/>
        </authorList>
    </citation>
    <scope>IDENTIFICATION</scope>
    <source>
        <strain evidence="15">ACHKN1017</strain>
    </source>
</reference>
<keyword evidence="2 10" id="KW-0698">rRNA processing</keyword>
<dbReference type="Proteomes" id="UP000075881">
    <property type="component" value="Unassembled WGS sequence"/>
</dbReference>
<dbReference type="Gene3D" id="3.40.630.30">
    <property type="match status" value="1"/>
</dbReference>
<dbReference type="AlphaFoldDB" id="A0A182JQQ3"/>
<feature type="binding site" evidence="10">
    <location>
        <begin position="281"/>
        <end position="290"/>
    </location>
    <ligand>
        <name>ATP</name>
        <dbReference type="ChEBI" id="CHEBI:30616"/>
    </ligand>
</feature>
<feature type="domain" description="TmcA/NAT10 N-terminal" evidence="12">
    <location>
        <begin position="9"/>
        <end position="194"/>
    </location>
</feature>
<organism evidence="15 16">
    <name type="scientific">Anopheles christyi</name>
    <dbReference type="NCBI Taxonomy" id="43041"/>
    <lineage>
        <taxon>Eukaryota</taxon>
        <taxon>Metazoa</taxon>
        <taxon>Ecdysozoa</taxon>
        <taxon>Arthropoda</taxon>
        <taxon>Hexapoda</taxon>
        <taxon>Insecta</taxon>
        <taxon>Pterygota</taxon>
        <taxon>Neoptera</taxon>
        <taxon>Endopterygota</taxon>
        <taxon>Diptera</taxon>
        <taxon>Nematocera</taxon>
        <taxon>Culicoidea</taxon>
        <taxon>Culicidae</taxon>
        <taxon>Anophelinae</taxon>
        <taxon>Anopheles</taxon>
    </lineage>
</organism>
<evidence type="ECO:0000256" key="10">
    <source>
        <dbReference type="HAMAP-Rule" id="MF_03211"/>
    </source>
</evidence>
<dbReference type="GO" id="GO:1990883">
    <property type="term" value="F:18S rRNA cytidine N-acetyltransferase activity"/>
    <property type="evidence" value="ECO:0007669"/>
    <property type="project" value="TreeGrafter"/>
</dbReference>
<dbReference type="GO" id="GO:0030686">
    <property type="term" value="C:90S preribosome"/>
    <property type="evidence" value="ECO:0007669"/>
    <property type="project" value="TreeGrafter"/>
</dbReference>
<evidence type="ECO:0000259" key="11">
    <source>
        <dbReference type="Pfam" id="PF05127"/>
    </source>
</evidence>
<feature type="binding site" evidence="10">
    <location>
        <position position="442"/>
    </location>
    <ligand>
        <name>ATP</name>
        <dbReference type="ChEBI" id="CHEBI:30616"/>
    </ligand>
</feature>
<dbReference type="VEuPathDB" id="VectorBase:ACHR000836"/>
<dbReference type="SUPFAM" id="SSF55729">
    <property type="entry name" value="Acyl-CoA N-acyltransferases (Nat)"/>
    <property type="match status" value="1"/>
</dbReference>
<protein>
    <recommendedName>
        <fullName evidence="9 10">RNA cytidine acetyltransferase</fullName>
        <ecNumber evidence="10">2.3.1.-</ecNumber>
    </recommendedName>
    <alternativeName>
        <fullName evidence="10">18S rRNA cytosine acetyltransferase</fullName>
    </alternativeName>
</protein>
<dbReference type="Pfam" id="PF13725">
    <property type="entry name" value="tRNA_bind_2"/>
    <property type="match status" value="1"/>
</dbReference>
<dbReference type="GO" id="GO:0005524">
    <property type="term" value="F:ATP binding"/>
    <property type="evidence" value="ECO:0007669"/>
    <property type="project" value="UniProtKB-UniRule"/>
</dbReference>
<dbReference type="GO" id="GO:0051391">
    <property type="term" value="P:tRNA acetylation"/>
    <property type="evidence" value="ECO:0007669"/>
    <property type="project" value="UniProtKB-UniRule"/>
</dbReference>
<evidence type="ECO:0000256" key="2">
    <source>
        <dbReference type="ARBA" id="ARBA00022552"/>
    </source>
</evidence>
<dbReference type="Pfam" id="PF08351">
    <property type="entry name" value="TmcA_N"/>
    <property type="match status" value="1"/>
</dbReference>
<evidence type="ECO:0000256" key="6">
    <source>
        <dbReference type="ARBA" id="ARBA00022840"/>
    </source>
</evidence>
<comment type="function">
    <text evidence="10">RNA cytidine acetyltransferase with specificity toward both 18S rRNA and tRNAs. Catalyzes the formation of N(4)-acetylcytidine (ac4C) in 18S rRNA. Required for early nucleolar cleavages of precursor rRNA at sites A0, A1 and A2 during 18S rRNA synthesis. Catalyzes the formation of ac4C in serine and leucine tRNAs. Requires a tRNA-binding adapter protein for full tRNA acetyltransferase activity but not for 18S rRNA acetylation.</text>
</comment>
<evidence type="ECO:0000256" key="3">
    <source>
        <dbReference type="ARBA" id="ARBA00022679"/>
    </source>
</evidence>
<dbReference type="InterPro" id="IPR007807">
    <property type="entry name" value="TcmA/NAT10_helicase"/>
</dbReference>
<evidence type="ECO:0000256" key="5">
    <source>
        <dbReference type="ARBA" id="ARBA00022741"/>
    </source>
</evidence>
<evidence type="ECO:0000256" key="4">
    <source>
        <dbReference type="ARBA" id="ARBA00022694"/>
    </source>
</evidence>
<evidence type="ECO:0000256" key="1">
    <source>
        <dbReference type="ARBA" id="ARBA00004604"/>
    </source>
</evidence>
<feature type="domain" description="N-acetyltransferase" evidence="13">
    <location>
        <begin position="500"/>
        <end position="726"/>
    </location>
</feature>
<feature type="binding site" evidence="10">
    <location>
        <begin position="607"/>
        <end position="613"/>
    </location>
    <ligand>
        <name>acetyl-CoA</name>
        <dbReference type="ChEBI" id="CHEBI:57288"/>
    </ligand>
</feature>
<feature type="binding site" evidence="10">
    <location>
        <begin position="600"/>
        <end position="602"/>
    </location>
    <ligand>
        <name>acetyl-CoA</name>
        <dbReference type="ChEBI" id="CHEBI:57288"/>
    </ligand>
</feature>
<dbReference type="FunFam" id="3.40.50.300:FF:002218">
    <property type="entry name" value="tRNA(Met) cytidine acetyltransferase TmcA"/>
    <property type="match status" value="1"/>
</dbReference>
<evidence type="ECO:0000256" key="7">
    <source>
        <dbReference type="ARBA" id="ARBA00023242"/>
    </source>
</evidence>
<evidence type="ECO:0000259" key="13">
    <source>
        <dbReference type="Pfam" id="PF13718"/>
    </source>
</evidence>
<dbReference type="InterPro" id="IPR033688">
    <property type="entry name" value="NAT10"/>
</dbReference>
<keyword evidence="4 10" id="KW-0819">tRNA processing</keyword>
<dbReference type="GO" id="GO:0000049">
    <property type="term" value="F:tRNA binding"/>
    <property type="evidence" value="ECO:0007669"/>
    <property type="project" value="TreeGrafter"/>
</dbReference>
<name>A0A182JQQ3_9DIPT</name>